<feature type="region of interest" description="Disordered" evidence="1">
    <location>
        <begin position="656"/>
        <end position="690"/>
    </location>
</feature>
<feature type="region of interest" description="Disordered" evidence="1">
    <location>
        <begin position="759"/>
        <end position="784"/>
    </location>
</feature>
<organism evidence="2 3">
    <name type="scientific">Pseudoloma neurophilia</name>
    <dbReference type="NCBI Taxonomy" id="146866"/>
    <lineage>
        <taxon>Eukaryota</taxon>
        <taxon>Fungi</taxon>
        <taxon>Fungi incertae sedis</taxon>
        <taxon>Microsporidia</taxon>
        <taxon>Pseudoloma</taxon>
    </lineage>
</organism>
<evidence type="ECO:0000313" key="3">
    <source>
        <dbReference type="Proteomes" id="UP000051530"/>
    </source>
</evidence>
<dbReference type="Proteomes" id="UP000051530">
    <property type="component" value="Unassembled WGS sequence"/>
</dbReference>
<proteinExistence type="predicted"/>
<comment type="caution">
    <text evidence="2">The sequence shown here is derived from an EMBL/GenBank/DDBJ whole genome shotgun (WGS) entry which is preliminary data.</text>
</comment>
<feature type="region of interest" description="Disordered" evidence="1">
    <location>
        <begin position="155"/>
        <end position="179"/>
    </location>
</feature>
<feature type="non-terminal residue" evidence="2">
    <location>
        <position position="1"/>
    </location>
</feature>
<dbReference type="SUPFAM" id="SSF50978">
    <property type="entry name" value="WD40 repeat-like"/>
    <property type="match status" value="1"/>
</dbReference>
<feature type="non-terminal residue" evidence="2">
    <location>
        <position position="784"/>
    </location>
</feature>
<dbReference type="EMBL" id="LGUB01000559">
    <property type="protein sequence ID" value="KRH92966.1"/>
    <property type="molecule type" value="Genomic_DNA"/>
</dbReference>
<dbReference type="AlphaFoldDB" id="A0A0R0LUA3"/>
<sequence length="784" mass="90782">PDKNEALQLLTSILKDDTPNRYNLSRENVFSALESILKEKNNPIEFLRSFRYKKEFYTFDRGKNIQFLPALPTIEQKNDFSTESLAKEIDRSTNKTDLTYNGISLKYLIEKDNHRRFTPQPSLFLDNNVNIATITKSKKISEEITVTDENGKRMRLNSSEDSENGFKTNSNPDFEKTRPKHCLVPNQRSRLNPTPPISVPVSYHINYNFLLSKKIRPITNLLIRQEYIFIGQENGRIRMLEIKQWKNTTKNDDKTYGQEGKPFRYIADAQNEKNILENLKPYPDSPEKNMINNLSDISMNEDEWPDELLDGSQSLYNDKSDQNYNPLEQNNKLADDFSQQAHKKQLDGTFYIQDTVCHDLHSYAINDLNISPCGTYLISLDIDSNLIIFNRYNNFYLIYKFFRNILVSDYTPNGIIVVEENGTIHTLHCFSKDGRLLGDTGHVTVHLTQNVVENTQYTLEDEKFYQMTSGQYNLSDLESENDEIISEENLKFDRYLDRELYEKLQEKHRPLNEATDLDHKKAHFNLLKKLKLDYKRHEVIECMNKGMLSMANGLGCTTSANSNLNADLNEESLPSNKANTPSIDQIRSLPIKNFIWQTTNSVLCDLSTLITSVCTTEWNNILLIGGTLPFLAVFNMERSDIFNNIENLIQNKNEIQLEQKNDKSRKKNLKNTKSNKTTNKNAPNKSDDSEGIITVNRTTYNIPHCHIQSSNLIPLDTDLLPVNYVCSSKKRMMIICTTHYNHFFIFEWQIGQEKENYSSRKNLKKNKPSEANQEKTVSKPQISG</sequence>
<gene>
    <name evidence="2" type="ORF">M153_19210001</name>
</gene>
<feature type="compositionally biased region" description="Low complexity" evidence="1">
    <location>
        <begin position="671"/>
        <end position="684"/>
    </location>
</feature>
<protein>
    <submittedName>
        <fullName evidence="2">Putative WD40 repeat, subgroup, WD40/YVTN repeat-like-containing domain protein</fullName>
    </submittedName>
</protein>
<keyword evidence="3" id="KW-1185">Reference proteome</keyword>
<evidence type="ECO:0000313" key="2">
    <source>
        <dbReference type="EMBL" id="KRH92966.1"/>
    </source>
</evidence>
<reference evidence="2 3" key="1">
    <citation type="submission" date="2015-07" db="EMBL/GenBank/DDBJ databases">
        <title>The genome of Pseudoloma neurophilia, a relevant intracellular parasite of the zebrafish.</title>
        <authorList>
            <person name="Ndikumana S."/>
            <person name="Pelin A."/>
            <person name="Sanders J."/>
            <person name="Corradi N."/>
        </authorList>
    </citation>
    <scope>NUCLEOTIDE SEQUENCE [LARGE SCALE GENOMIC DNA]</scope>
    <source>
        <strain evidence="2 3">MK1</strain>
    </source>
</reference>
<name>A0A0R0LUA3_9MICR</name>
<dbReference type="VEuPathDB" id="MicrosporidiaDB:M153_19210001"/>
<evidence type="ECO:0000256" key="1">
    <source>
        <dbReference type="SAM" id="MobiDB-lite"/>
    </source>
</evidence>
<dbReference type="InterPro" id="IPR036322">
    <property type="entry name" value="WD40_repeat_dom_sf"/>
</dbReference>
<accession>A0A0R0LUA3</accession>